<evidence type="ECO:0000259" key="6">
    <source>
        <dbReference type="Pfam" id="PF04932"/>
    </source>
</evidence>
<feature type="transmembrane region" description="Helical" evidence="5">
    <location>
        <begin position="77"/>
        <end position="98"/>
    </location>
</feature>
<dbReference type="PANTHER" id="PTHR37422:SF13">
    <property type="entry name" value="LIPOPOLYSACCHARIDE BIOSYNTHESIS PROTEIN PA4999-RELATED"/>
    <property type="match status" value="1"/>
</dbReference>
<evidence type="ECO:0000256" key="1">
    <source>
        <dbReference type="ARBA" id="ARBA00004141"/>
    </source>
</evidence>
<feature type="transmembrane region" description="Helical" evidence="5">
    <location>
        <begin position="215"/>
        <end position="232"/>
    </location>
</feature>
<evidence type="ECO:0000256" key="4">
    <source>
        <dbReference type="ARBA" id="ARBA00023136"/>
    </source>
</evidence>
<evidence type="ECO:0000313" key="7">
    <source>
        <dbReference type="EMBL" id="AFZ49115.1"/>
    </source>
</evidence>
<dbReference type="EMBL" id="CP003944">
    <property type="protein sequence ID" value="AFZ49115.1"/>
    <property type="molecule type" value="Genomic_DNA"/>
</dbReference>
<sequence>MSDWSEAKEKLWRWGQGMFLIFPLLPTWGSLGLFLIACVTLKQHGKAVLKRPLTWGLIGLTCWLLLTTFTAEYQQEAGLGLANFIPFFIVFLGISLLIETPHQLRRLAELGVITAIPVAILGLGQVIGNWTTPESLQPLLGWILAANGNPSGRLASVFMYANIAAAYLLVTFTFACGLWVEAYRQRREKLWRWFSLNVIVLIIALALILTSSRNAWGIAFLVGISFIIYLKWRWLLTLIGIMISAILGAAFAPSPFNLWLRQIVPRYFWARINDQMYTDRAVETLRSTQWEFTWNLIQENPFFGWGLRNFTPLYQEKMEIWLGHPHNLFLMLAAEIGILGMILLLILVGSAIVRASLILSIWSALTPTPKGKQWQQDQLIFLTLIIAFCALTLFNFLDVTLFDLRINLLAWLLLAAINGVGHYYRQLKLGLKLMD</sequence>
<dbReference type="PATRIC" id="fig|13035.3.peg.355"/>
<feature type="transmembrane region" description="Helical" evidence="5">
    <location>
        <begin position="379"/>
        <end position="402"/>
    </location>
</feature>
<evidence type="ECO:0000313" key="8">
    <source>
        <dbReference type="Proteomes" id="UP000010482"/>
    </source>
</evidence>
<dbReference type="AlphaFoldDB" id="K9YRX3"/>
<dbReference type="Pfam" id="PF04932">
    <property type="entry name" value="Wzy_C"/>
    <property type="match status" value="1"/>
</dbReference>
<dbReference type="InterPro" id="IPR007016">
    <property type="entry name" value="O-antigen_ligase-rel_domated"/>
</dbReference>
<dbReference type="RefSeq" id="WP_015228128.1">
    <property type="nucleotide sequence ID" value="NC_019780.1"/>
</dbReference>
<dbReference type="eggNOG" id="COG3307">
    <property type="taxonomic scope" value="Bacteria"/>
</dbReference>
<protein>
    <submittedName>
        <fullName evidence="7">Lipid A core-O-antigen ligase-like enyme</fullName>
    </submittedName>
</protein>
<evidence type="ECO:0000256" key="5">
    <source>
        <dbReference type="SAM" id="Phobius"/>
    </source>
</evidence>
<feature type="transmembrane region" description="Helical" evidence="5">
    <location>
        <begin position="190"/>
        <end position="209"/>
    </location>
</feature>
<feature type="transmembrane region" description="Helical" evidence="5">
    <location>
        <begin position="20"/>
        <end position="41"/>
    </location>
</feature>
<feature type="transmembrane region" description="Helical" evidence="5">
    <location>
        <begin position="157"/>
        <end position="178"/>
    </location>
</feature>
<dbReference type="InterPro" id="IPR051533">
    <property type="entry name" value="WaaL-like"/>
</dbReference>
<name>K9YRX3_DACS8</name>
<keyword evidence="2 5" id="KW-0812">Transmembrane</keyword>
<gene>
    <name evidence="7" type="ORF">Dacsa_0312</name>
</gene>
<evidence type="ECO:0000256" key="3">
    <source>
        <dbReference type="ARBA" id="ARBA00022989"/>
    </source>
</evidence>
<organism evidence="7 8">
    <name type="scientific">Dactylococcopsis salina (strain PCC 8305)</name>
    <name type="common">Myxobactron salinum</name>
    <dbReference type="NCBI Taxonomy" id="13035"/>
    <lineage>
        <taxon>Bacteria</taxon>
        <taxon>Bacillati</taxon>
        <taxon>Cyanobacteriota</taxon>
        <taxon>Cyanophyceae</taxon>
        <taxon>Nodosilineales</taxon>
        <taxon>Cymatolegaceae</taxon>
        <taxon>Dactylococcopsis</taxon>
    </lineage>
</organism>
<dbReference type="OrthoDB" id="547142at2"/>
<feature type="domain" description="O-antigen ligase-related" evidence="6">
    <location>
        <begin position="199"/>
        <end position="345"/>
    </location>
</feature>
<dbReference type="KEGG" id="dsl:Dacsa_0312"/>
<dbReference type="PANTHER" id="PTHR37422">
    <property type="entry name" value="TEICHURONIC ACID BIOSYNTHESIS PROTEIN TUAE"/>
    <property type="match status" value="1"/>
</dbReference>
<feature type="transmembrane region" description="Helical" evidence="5">
    <location>
        <begin position="328"/>
        <end position="353"/>
    </location>
</feature>
<keyword evidence="8" id="KW-1185">Reference proteome</keyword>
<comment type="subcellular location">
    <subcellularLocation>
        <location evidence="1">Membrane</location>
        <topology evidence="1">Multi-pass membrane protein</topology>
    </subcellularLocation>
</comment>
<feature type="transmembrane region" description="Helical" evidence="5">
    <location>
        <begin position="408"/>
        <end position="424"/>
    </location>
</feature>
<dbReference type="GO" id="GO:0016874">
    <property type="term" value="F:ligase activity"/>
    <property type="evidence" value="ECO:0007669"/>
    <property type="project" value="UniProtKB-KW"/>
</dbReference>
<feature type="transmembrane region" description="Helical" evidence="5">
    <location>
        <begin position="53"/>
        <end position="71"/>
    </location>
</feature>
<accession>K9YRX3</accession>
<dbReference type="Proteomes" id="UP000010482">
    <property type="component" value="Chromosome"/>
</dbReference>
<keyword evidence="3 5" id="KW-1133">Transmembrane helix</keyword>
<dbReference type="STRING" id="13035.Dacsa_0312"/>
<feature type="transmembrane region" description="Helical" evidence="5">
    <location>
        <begin position="239"/>
        <end position="260"/>
    </location>
</feature>
<evidence type="ECO:0000256" key="2">
    <source>
        <dbReference type="ARBA" id="ARBA00022692"/>
    </source>
</evidence>
<keyword evidence="4 5" id="KW-0472">Membrane</keyword>
<dbReference type="GO" id="GO:0016020">
    <property type="term" value="C:membrane"/>
    <property type="evidence" value="ECO:0007669"/>
    <property type="project" value="UniProtKB-SubCell"/>
</dbReference>
<feature type="transmembrane region" description="Helical" evidence="5">
    <location>
        <begin position="110"/>
        <end position="130"/>
    </location>
</feature>
<reference evidence="7" key="1">
    <citation type="submission" date="2012-04" db="EMBL/GenBank/DDBJ databases">
        <title>Finished genome of Dactylococcopsis salina PCC 8305.</title>
        <authorList>
            <consortium name="US DOE Joint Genome Institute"/>
            <person name="Gugger M."/>
            <person name="Coursin T."/>
            <person name="Rippka R."/>
            <person name="Tandeau De Marsac N."/>
            <person name="Huntemann M."/>
            <person name="Wei C.-L."/>
            <person name="Han J."/>
            <person name="Detter J.C."/>
            <person name="Han C."/>
            <person name="Tapia R."/>
            <person name="Daligault H."/>
            <person name="Chen A."/>
            <person name="Krypides N."/>
            <person name="Mavromatis K."/>
            <person name="Markowitz V."/>
            <person name="Szeto E."/>
            <person name="Ivanova N."/>
            <person name="Ovchinnikova G."/>
            <person name="Pagani I."/>
            <person name="Pati A."/>
            <person name="Goodwin L."/>
            <person name="Peters L."/>
            <person name="Pitluck S."/>
            <person name="Woyke T."/>
            <person name="Kerfeld C."/>
        </authorList>
    </citation>
    <scope>NUCLEOTIDE SEQUENCE [LARGE SCALE GENOMIC DNA]</scope>
    <source>
        <strain evidence="7">PCC 8305</strain>
    </source>
</reference>
<proteinExistence type="predicted"/>
<dbReference type="HOGENOM" id="CLU_052475_0_0_3"/>